<dbReference type="EMBL" id="BAABGA010000060">
    <property type="protein sequence ID" value="GAA4462213.1"/>
    <property type="molecule type" value="Genomic_DNA"/>
</dbReference>
<dbReference type="Gene3D" id="2.160.20.160">
    <property type="match status" value="1"/>
</dbReference>
<dbReference type="Gene3D" id="2.150.10.10">
    <property type="entry name" value="Serralysin-like metalloprotease, C-terminal"/>
    <property type="match status" value="10"/>
</dbReference>
<evidence type="ECO:0008006" key="6">
    <source>
        <dbReference type="Google" id="ProtNLM"/>
    </source>
</evidence>
<feature type="compositionally biased region" description="Gly residues" evidence="3">
    <location>
        <begin position="6728"/>
        <end position="6737"/>
    </location>
</feature>
<dbReference type="InterPro" id="IPR050557">
    <property type="entry name" value="RTX_toxin/Mannuronan_C5-epim"/>
</dbReference>
<comment type="subcellular location">
    <subcellularLocation>
        <location evidence="1">Secreted</location>
    </subcellularLocation>
</comment>
<dbReference type="PRINTS" id="PR00313">
    <property type="entry name" value="CABNDNGRPT"/>
</dbReference>
<accession>A0ABP8N9K6</accession>
<comment type="caution">
    <text evidence="4">The sequence shown here is derived from an EMBL/GenBank/DDBJ whole genome shotgun (WGS) entry which is preliminary data.</text>
</comment>
<dbReference type="PANTHER" id="PTHR38340:SF1">
    <property type="entry name" value="S-LAYER PROTEIN"/>
    <property type="match status" value="1"/>
</dbReference>
<name>A0ABP8N9K6_9BACT</name>
<dbReference type="InterPro" id="IPR001343">
    <property type="entry name" value="Hemolysn_Ca-bd"/>
</dbReference>
<evidence type="ECO:0000313" key="5">
    <source>
        <dbReference type="Proteomes" id="UP001500840"/>
    </source>
</evidence>
<dbReference type="InterPro" id="IPR011049">
    <property type="entry name" value="Serralysin-like_metalloprot_C"/>
</dbReference>
<reference evidence="5" key="1">
    <citation type="journal article" date="2019" name="Int. J. Syst. Evol. Microbiol.">
        <title>The Global Catalogue of Microorganisms (GCM) 10K type strain sequencing project: providing services to taxonomists for standard genome sequencing and annotation.</title>
        <authorList>
            <consortium name="The Broad Institute Genomics Platform"/>
            <consortium name="The Broad Institute Genome Sequencing Center for Infectious Disease"/>
            <person name="Wu L."/>
            <person name="Ma J."/>
        </authorList>
    </citation>
    <scope>NUCLEOTIDE SEQUENCE [LARGE SCALE GENOMIC DNA]</scope>
    <source>
        <strain evidence="5">JCM 17759</strain>
    </source>
</reference>
<feature type="region of interest" description="Disordered" evidence="3">
    <location>
        <begin position="6650"/>
        <end position="6686"/>
    </location>
</feature>
<keyword evidence="2" id="KW-0964">Secreted</keyword>
<proteinExistence type="predicted"/>
<feature type="region of interest" description="Disordered" evidence="3">
    <location>
        <begin position="6728"/>
        <end position="6749"/>
    </location>
</feature>
<evidence type="ECO:0000256" key="1">
    <source>
        <dbReference type="ARBA" id="ARBA00004613"/>
    </source>
</evidence>
<dbReference type="InterPro" id="IPR018511">
    <property type="entry name" value="Hemolysin-typ_Ca-bd_CS"/>
</dbReference>
<dbReference type="RefSeq" id="WP_345325823.1">
    <property type="nucleotide sequence ID" value="NZ_BAABGA010000060.1"/>
</dbReference>
<sequence length="7056" mass="736240">MKLDSLLAQLRRRSRHATARKSLAKKKSRNRLAARRSSFESLELRRLLAADVSLSSNRLLVTDNTDANDDFVIEVSGGNYVISNNSPITASGIADSDSDPNKVTIAIGSITGVNVNADGGNDVITLKNFAGKSTTLNGGSGSDTFRFDDAWGTATIVDAGGGTVDFSDVSATLGVTQSGGNVVVQASDSSEVSYAAASSFSGLPLVLDQTAAQDALNDGLDELADLGGELESFDKLGEKIELVGQSIGDYLPIGEILDQSLTQPIAAYFSSLGSDDPDLVGLLTALDSLSGSSYSGPGNLTFTVGASGVMSGDVMTLDLSVVASVTHSAVSLDLGETIRGLDGALEEWMTTSGVTANLTTGFQWDFSVGVDATATPFFFADFDNDISVTADVNVTNASFDLNAGLLGLGVGPHGPASASSTIVLDVDTTLNTQALMGMDGTNGGASDGVLRINELQNANRVNVLALDTAATAQLDIDLYATATGVTGVTDGTPATIHFSDDLFSATTPTFSENLTSLGIEDFYNLNAKSVLQVMQQFGSYLDVLGSKTFENERLLLGTTTILGDLVNVDGLYEDEFLKRIELPPHTATTPLTDIVGVPESGETLSSLLGTSGDSAPEFTVTLRDGTAFDVDLDGTATLADVASRIQTASPGTAKFEVITESDGALFLVDKTSGASDSDKFHVTAKQDGSSEDYAAAAKLGLTAVAVKKDVVGDDTDESVIQLAPNPGANFATLQQMLSLPTGGGSAYTTVGPMSYDASTSTFRFTLDIAKTFADSTDTLNLPDFGSLSGLSTTSGIDLLNPTATLHLPFELALTNVGFDTPLSSSTPISQLNLGAGIALLEGVDDIRVHLADGTTFAVDFDPTLASVTLASLNAGAGVPTSGDANADLQFTLNDGTTFDVDLDAAVASTSAAPATLGELVEAIGAAADAADAITGTVAAGATANQLIDSSAPFGAVDSLVGRQVVVGEQTATITANTADTLTLSSDWNTPPTAGDNYEVSSRLTGFASLDAARGTLSLIDATTPVGAPALAVTGTSAASLGIDGTAEQRNFGGSTLTAIEHSLVTLGDLIGKIEAAATAAGLTLPSSSSFSTGWDFDVQIADAGIVLVDRTSTAASITGTAESGAAADELLDTAAFTSFAADALVGRVVTITGGTGAGQSATIIANTADTLTLDSDWDTAIDATSTYTIANELIVASLNNSGARVSLGLASEAKDQASVSDSRLFDGNGGVVVRTNGTTAADLTITLSGGGASFGVDLDGSVPPVTINDLAGRIADAATSAGVTTADFEVFTDSGTGTISLIDRGRAGAVSTFTVANAGGSFAATDLGLASGSEVNVDFSTPAGNELDPEFVIELKSPAKLLGGDPLHGDTAAAHLKVLSDSTPTLQFDLDVSASGASGSGHYGALAVDFSDLTIASATSNVAASLTLEPATVGQLWGGLGNPFPWLVNDQVNFTNSLDLNMKLQPVPAITGVSSGLKTDFEVDISNLYNVRDNLEIVTPVIPGVDDVQSLLVAVEHLTLADMFDYLDSVGDYLVELQTQSKLADRLPGFSKSLGELFGFGKAFQERVQELKALPEELQPKSLQSLNAQLSAPLEGASLVAGLSFDAANKHLMLDLQLDLDAISTTLPVSLDLTKLGIDLTAQGLQKVAAIVDTLSAAPMQVDADGVVEVSLGIDLSDPNAPSPFLAGAAGSGSGTEASFDIQGVNDDALTFTTLLGSLPAQVISGYVILDADGEGASTAPATYTVDLQTNTTLTSPSEARNAASAASTAIQVAGELDAQFELAFPEQVIPSDAPTTVPFITASVSNINAPAGGSSSLTTNLVGGDGNWPTFEDLTKNFSLSDTMDGFKLGFYDLFTKLDAALDTSLLGNELPLVGNQLAEAADFLLQMRDSVVDNLNLYGKSISIDSVRQGIFDAFGPGGFDWLQNDPASGDSVVNIDDVKMVTDSVTVEGRELVVGVEFQMDLVAPTETLESPVDLDLLLPGLGLEIDALADVMFGFHLPLSVGVSIADGVYIDVQRANDLEIVLDVALPQAAVSMTGDPQLTFTNPVTGAPKISRDRGNWILDGFRIGQIIEVRHSDANNGQYVIASIDPFGLELTLESTDANLAPTSSSLDRVVAEGPKSGISIEVYQVSLTGRPSLTFTDVTENFTPKLLEFANLPPQTFTIDLRDEITRSSGSWVDDGFRLGDSITITGTSNNNGVYTILAIDPSGRTITVDTVLQNETSSTGIVRKDELHGMTATMGVLPFRVWDQTPQQSEMSGTFVIDFLDPSVIGTPRLSLNDLIAAAPFPNIPQTGFSAAPLPTLLSISEKVGAEFTVNPISLDLETDLPTGAAFPPYRMQLDITNWDWDVTSSLLSETSTPSIAFNDVQFEVVGFVRDFLGPAITRMSVALEAVDPLLVFLQSEAMPIVSLLFGKTSYASAPGTFGGETQIGDFTGAATALRALADGGKPFERDAIGEFFSDLFENREFDDITLLPIMMLTGEEWIDIGSFVVDGSVARGQSGDLFDPSVNAERSFGSLKDKPLRMAGAIDVNFSATTITLTSAESATWIDAGFAVGQTIRITGDNNPGTYTIASVSDTVLTISGGTFATTGSFVGFRGSDIAVQNADGSRSGSILGQIAAIARDTSSSAHEAAQSLVATQLLPGRKKVEGIGGFTNKIINNDHFQQGSGLTYDAIALPIFEESFGLLLGETGFDGRSEADSHLMTYSTPELSLILYHLQPLTWESTIGTLVNKAVAKVVGKPLDSYKYAVPFISVSFEARADYTMAFDTTGLKRLGITGNADDIVDGFYFDDFEGVEPNPSAIGNLNVGAGSQSGAASGLGASGASTRMDEPQVRILGGVGLGVFVDPFLVIAGGALKDFIQARVGFELSLHLGQDQNFHDPNGDGRVRANEFDILTSFTQNYSAGTYSGDGDDAFDDGLRIEVRADVFASVKVGIFLTHSASDFPLLPIGFKLIDIRVNLITIGFTIPVNPAEYSAIVLGNRGGDGVLTLVFHDGQDTALYIGASSAPDDSGRQNIVVSGRHFHQEFKDVVRITGVGGTGNDSVFVMPNVFLSVDLNGGDGNDILVGGSGNDKLVGGSGDDILDGAGGDDTLWGDDEAGVLTGADILFGGDGADTLRGGAGPDIIRGWRDDDDIDGGDGDDLIDGGTGNDTIQGGTGVDIILGGIGRDTLRGGAQRDRIEGGRDADTLYGEDGDDLLFGGFGNDTIDGGAGADSLYGEQHNDLLQGGSENDTLDGGLASDRIQGGDGDDLIKSRDGNDILDGQSGDDTYQVLFVAGKANSLIKIVESGPAEDTDIFVAIGTLFDDHFLLRASVSGSNAFVAMLSDPDHAPTDPAYDPAVQRINYLGVERIVVNGGLGNDYFAADDTAAEITLNGEGGEDTFQIGQLFRSQRNEEDANVSVDDVFATIETTRGFLSNGISSPMTVNGGLGNDRFVVFHNKAVLSLNGDEGDDDFEVRAFALVGSREPERARTDITGGAGADLVQYAVNAPVHINGGDGFDTLTVIGTEFGDDFVITNAGVYGAGLTIDFTNIESLRVDGAEGNDRFFVQSTSVTFLTELFGGLGEDTFNMSGDTPPVVSNDLLGHSGIIANDVTFSNDLRYQDLKLFGVSTNVADNDEPFVSIRTSGGSSIISETSSTDDASLLDYYEVVLTRAPLLGFDVLVKALAPLPSPDRRELGALAFRLSSPASGAEEKADGSAVTLRFTADNWMIPQRVEIRADGVTQQDTGLLFTRPELSESASFTYNDAALEGKQSAVVNHLVVSSAASVEGQPMAVVDQPTITIATNEPFYKFLGETIRVTLADGVTVQERRIEDARLVDGNMQLTVDRSWLAGSQLPDVASSYSIDLDGTTLSGNPLSAANATFSIIDPLDPTNPFLDSIDDLLGRQVTIVDGLGTGQSRFITGAEGNVTLTGSQTAIYSPNVATFALDLTPGDQRVDVTSGAILKITVQGDFDQTSEYLTVNVDGSEIQSFFSGSDGRWFTPMTASIALTQAQLQAMLDDGHIDLSFTPSANVNNFDGYYGTSRVSFDLQFTADASTATFHKGVLGDLNLTLDRGWKQGDSPDVDSKFQIRIDDALIGKVTGINESPVGLPVDPSFPAELDTRTTFTASAADFTDPDFGPEGLRGATIEIVGGPGAGQQRLVLGALNSTTLILNGDWRTNPVAGESLYRIARYDGLAVASVGVEIHDNDEASLIVDETKGINSSVTGSVVKDFDTITSVIEGGDGDHLGERDVVLVKLSRQPTAAVNVTLQYDGTQLTLQNLDGSPIAGNVLTFDSANWNTAQQVVVVGSHDLLREGFHTNLIQFVTTSADVDAVLNRTDDFKIADGESVEFVGLSKQPLSITSVTYNGQTLSQYDPLVPSGTASKPVWQSISNKIVFRAGGDITTVLGSDLHVSYTYNNPGYQDVFTQPVLVRTSDADAPTVLVRETDGSTDVVEGAASFLTIEFSGASFADNSLVDRTVTVSGGSGAGQTATIIRNTATTLTLDRTWSVSLDNTSTLTISNDVVAGFSVPGTATGTIAVAYQREAHQVYLVAGTSYTFDLEGSATGKGSNPDPYLWLFDSSNRRVAHNDDGGVGLNSRLVFTPSTSGMYVLSAGGYSNRTGSYTLSTQFTHDIPGDATTPARLYVPDSSVTWIDSGGDQDWYAVSMSVGNIYTFDMQGSATGHGTLANPLLRLIDSNGNEIITNDDVDGATNRNARITYVPTISGTYYVSAQAAGGSTGTYQLSTTTTPAVLLVTSSTIESFETDSYELVLTAAPDDGTGSGRVEVTVTPEITKTTRTGGVRTDAKQVTIYNLDGLPTDRVRVDPSNPDNLIISFDESNWDTPVRIGVRAIDDAKVDGGDTKVFADGPNTLSEILGPVVVDGAGGEGSLVGIGPPEKFPYETNVKQKTGDVESVNGLDVNLPVLTTEQLTQLGLASDLSNVSDLVGKTIEVVATYPTTDWLSVFPSATTGSPNDPVVGQFRLITAATAIGGKITLSLNERFGIGGNTVGTITPGATSDVEVTLSREQQLKLGIGSADDLLGRYLEVTDAAGVKTGEGEILSAVDNGNDVITITVAADFTVIAADIDGFFIRSDDLIKSYAITSESLNFFVTESNSVDYMFIHDEDSPADSTGYLTDSRLWGLNMGPDITIGGRMRAGGISYGNLEVLQIDLGSGNNDFHVLGTHTRRDDPNTAADETYQTWTFLNSGDDVYWPVTNRKGDVVNVQLNELDDAVITGGTVTSGANASATEFTKLVDATSPFGSDDSMIGFKMTMTNAAGSVQQRTILDNTADTLWLDGVWSEIPVSGDTYTITNQADGAFAVNAQDGDDTIDASGSTLGIVAFGGLGDDRIIGGDGKDILFGDQGRVDFFGDDDGNGNHPIVTRLGTTPQPISGTVTGDFGNDANLVDANAAFPIADGFDIGLVGLYVDINNGTGFLQTPRLITGGDATSLSITPDFTETLDVTSTYRISTYPENQTDGVVRQANLILTVNDAAGGNDVIRGGLGDDQIFGGAGDDDLSGQQGNDILLGDTGVIDRAAVTPVTGTAVASLVQSVRTKSPSIGGSDMISGDEDNDIIFAGFGTDYVNFDRTAAALTGESGNDLIVGDNGNADFDVSAGVSAGVSILVQLETNEPTHGSDDFITAGEGEKIIFGGAGNDTLLAGGDTLPDIVIGDEGIALFDPTSGIRTHVATTTTNIGGDDTITAGNAFNILLGGSGSDHITGGDLQDVILGDNGRVEFTAFDSDPTTLDQIITIDPTLGDVDTIQGGSGDDIIIGGTAGDEIHGGDGYDILFGDHAEIDYRRPVDRNVVSRFITAADGGGDDQIDGDGGDDFIFGGQANDTINGGTGQDDIVGGHNVPFGADGDDTIDGGDEADVILGDNGIITRTLLSVGLGTWETYLAPFDSIVIREVQPFDDRDLIQGNDTLRGSGGMDILRGQRGDDEIHGGDDDDEIIGGLGSDTIFGDGGQDFILADAGQILRDFNDDGTPQLNSDGTWHRDLLTEEIGRITDIIPIDPTGLANPPADLAARLLAADRVLLSGVNLSNGWKNTDDLTGQWQTVAILIDLVDADDDIVDGGDGDDIVLGQRGDDTLRGGNGNDTLIGDHGINTAPMETDLPQMIDSIRLIGVDATANQLSGITVELPGFGQVVVPEMVAEPGDLVAERPRWDRVTSVNKKLAEIVGQDDLKTSDDLLLSPAISMTPHFIDHAGELDGNDSLFGDDGADLLFGDKMIVSSDLQTGLTPINEAIDRATGAVAGVVYAFEGLALDQSVVNFEIDHLVNNQQRIEVGNDRLEGGNGDDTLVGDNATYALPITRTLSGSESVVVKSAALQQHLADLETIADDASQLLSVAHLGVIDRLLADAAAARPSLPAVSGFGIDFVEHHQIIVGNDVIRGDEGDDTIVGGDAKIVAPLITGTTADLPNAKIVEGLTADEIEAVETQLWTEAREQERELAERRGLRLMKMDAELGRRTPLDRIAYVPSLDRELDNDDIQGDDGADLVIGDYGVIAAPLVLDTPTTATELRDLDAHVEVVLEQYSDADRNDVPRSFDTHLGRERHAASTTDAMAPESRHNAIDGRWEIGEDDIDGNVGDDTLLGDNASVVAPFVVNNPGQSVTLRRSGYVVAYVDDAMEAFVDNPVLRRVNASISGDSITGGDGNDVLMGSGGDDNLNGEAGDDVVLGGNGNDSLRGGTGNNEIRRDGGDYPRLDLSDAMGVIVSSTLTPTTTQLLLDAANGADNLAGWAVGGSGSGSDGGDGEPDAPAPPVARTASLTGTTVAVTGQPMVLSGAITDLPTGATPRLLWEVKNAAGETVAIGKGASFEFLPALAGTYTATLTATDSENGLGTASVSLDVQDIRIVPDPDHPGQSILILGGSQFNDDIKLQDVRREPNSVEVRHSRGDAWTRTTYTNISRIDVYGGEGSDDLSADRQLAIPVRLFGGAGDDKIRGGAADDFLDGGAGDDRLYGFDGDDVLVGGWGADRLDGGDGDDLMITEFMRTDAGKTDPDVILDRWSGTGLSVADRLATLISDLSNAISSDGATDNSDGDRGQDAFFTELSDDRRERRGDNDLVTLF</sequence>
<dbReference type="PANTHER" id="PTHR38340">
    <property type="entry name" value="S-LAYER PROTEIN"/>
    <property type="match status" value="1"/>
</dbReference>
<organism evidence="4 5">
    <name type="scientific">Novipirellula rosea</name>
    <dbReference type="NCBI Taxonomy" id="1031540"/>
    <lineage>
        <taxon>Bacteria</taxon>
        <taxon>Pseudomonadati</taxon>
        <taxon>Planctomycetota</taxon>
        <taxon>Planctomycetia</taxon>
        <taxon>Pirellulales</taxon>
        <taxon>Pirellulaceae</taxon>
        <taxon>Novipirellula</taxon>
    </lineage>
</organism>
<protein>
    <recommendedName>
        <fullName evidence="6">Bifunctional hemolysin/adenylate cyclase</fullName>
    </recommendedName>
</protein>
<evidence type="ECO:0000313" key="4">
    <source>
        <dbReference type="EMBL" id="GAA4462213.1"/>
    </source>
</evidence>
<dbReference type="Gene3D" id="2.60.120.380">
    <property type="match status" value="2"/>
</dbReference>
<dbReference type="SUPFAM" id="SSF51120">
    <property type="entry name" value="beta-Roll"/>
    <property type="match status" value="9"/>
</dbReference>
<evidence type="ECO:0000256" key="3">
    <source>
        <dbReference type="SAM" id="MobiDB-lite"/>
    </source>
</evidence>
<keyword evidence="5" id="KW-1185">Reference proteome</keyword>
<dbReference type="Proteomes" id="UP001500840">
    <property type="component" value="Unassembled WGS sequence"/>
</dbReference>
<gene>
    <name evidence="4" type="ORF">GCM10023156_45780</name>
</gene>
<dbReference type="PROSITE" id="PS00330">
    <property type="entry name" value="HEMOLYSIN_CALCIUM"/>
    <property type="match status" value="9"/>
</dbReference>
<dbReference type="Pfam" id="PF00353">
    <property type="entry name" value="HemolysinCabind"/>
    <property type="match status" value="19"/>
</dbReference>
<evidence type="ECO:0000256" key="2">
    <source>
        <dbReference type="ARBA" id="ARBA00022525"/>
    </source>
</evidence>